<reference evidence="2" key="2">
    <citation type="journal article" date="2019" name="IMA Fungus">
        <title>Genome sequencing and comparison of five Tilletia species to identify candidate genes for the detection of regulated species infecting wheat.</title>
        <authorList>
            <person name="Nguyen H.D.T."/>
            <person name="Sultana T."/>
            <person name="Kesanakurti P."/>
            <person name="Hambleton S."/>
        </authorList>
    </citation>
    <scope>NUCLEOTIDE SEQUENCE</scope>
    <source>
        <strain evidence="2">DAOMC 238032</strain>
    </source>
</reference>
<protein>
    <submittedName>
        <fullName evidence="2">Uncharacterized protein</fullName>
    </submittedName>
</protein>
<dbReference type="EMBL" id="LWDD02000220">
    <property type="protein sequence ID" value="KAE8262607.1"/>
    <property type="molecule type" value="Genomic_DNA"/>
</dbReference>
<evidence type="ECO:0000256" key="1">
    <source>
        <dbReference type="SAM" id="MobiDB-lite"/>
    </source>
</evidence>
<evidence type="ECO:0000313" key="2">
    <source>
        <dbReference type="EMBL" id="KAE8262607.1"/>
    </source>
</evidence>
<feature type="compositionally biased region" description="Low complexity" evidence="1">
    <location>
        <begin position="259"/>
        <end position="269"/>
    </location>
</feature>
<dbReference type="Proteomes" id="UP000077671">
    <property type="component" value="Unassembled WGS sequence"/>
</dbReference>
<feature type="compositionally biased region" description="Low complexity" evidence="1">
    <location>
        <begin position="37"/>
        <end position="60"/>
    </location>
</feature>
<feature type="compositionally biased region" description="Low complexity" evidence="1">
    <location>
        <begin position="315"/>
        <end position="325"/>
    </location>
</feature>
<organism evidence="2 3">
    <name type="scientific">Tilletia caries</name>
    <name type="common">wheat bunt fungus</name>
    <dbReference type="NCBI Taxonomy" id="13290"/>
    <lineage>
        <taxon>Eukaryota</taxon>
        <taxon>Fungi</taxon>
        <taxon>Dikarya</taxon>
        <taxon>Basidiomycota</taxon>
        <taxon>Ustilaginomycotina</taxon>
        <taxon>Exobasidiomycetes</taxon>
        <taxon>Tilletiales</taxon>
        <taxon>Tilletiaceae</taxon>
        <taxon>Tilletia</taxon>
    </lineage>
</organism>
<feature type="compositionally biased region" description="Basic and acidic residues" evidence="1">
    <location>
        <begin position="138"/>
        <end position="147"/>
    </location>
</feature>
<sequence length="360" mass="38127">MSSTMSYDDLMYHRLGLAGRVEEQLYDGQEPLSFTGPLSLSIVRPVPSSSRSPSAASGPSQNRAASPPRPTSAVPIQSLLHPSHESVPTPLLPPPPPPPSPPPLPSQLRARPRSILVQRPPLFSFPDPGPSQPASAEDPSRSFTEEAERRASLARRVMEASDASVLAERTLRQAESEFEHACELVSYEAGLLAQAQVELNRAHIFWLLRCSERNEAVEAKEEAEEELAALGIGGKTSAGGKQKQAEGTSSTGGTGTGVGSSTQASSSSSGKRREKAQTPARRGRRAPSTADDSAPHATSSTPQKGKSPRKRGRASDISSSIVTSSQLAIAEGPQPGIEETVGEGDRISQQSRGKRPRKGT</sequence>
<feature type="region of interest" description="Disordered" evidence="1">
    <location>
        <begin position="30"/>
        <end position="147"/>
    </location>
</feature>
<reference evidence="2" key="1">
    <citation type="submission" date="2016-04" db="EMBL/GenBank/DDBJ databases">
        <authorList>
            <person name="Nguyen H.D."/>
            <person name="Kesanakurti P."/>
            <person name="Cullis J."/>
            <person name="Levesque C.A."/>
            <person name="Hambleton S."/>
        </authorList>
    </citation>
    <scope>NUCLEOTIDE SEQUENCE</scope>
    <source>
        <strain evidence="2">DAOMC 238032</strain>
    </source>
</reference>
<name>A0A177V6A3_9BASI</name>
<proteinExistence type="predicted"/>
<dbReference type="AlphaFoldDB" id="A0A177V6A3"/>
<feature type="compositionally biased region" description="Pro residues" evidence="1">
    <location>
        <begin position="90"/>
        <end position="105"/>
    </location>
</feature>
<gene>
    <name evidence="2" type="ORF">A4X03_0g2327</name>
</gene>
<accession>A0A177V6A3</accession>
<evidence type="ECO:0000313" key="3">
    <source>
        <dbReference type="Proteomes" id="UP000077671"/>
    </source>
</evidence>
<comment type="caution">
    <text evidence="2">The sequence shown here is derived from an EMBL/GenBank/DDBJ whole genome shotgun (WGS) entry which is preliminary data.</text>
</comment>
<feature type="region of interest" description="Disordered" evidence="1">
    <location>
        <begin position="233"/>
        <end position="360"/>
    </location>
</feature>